<gene>
    <name evidence="8" type="primary">Contig13015.g13874</name>
    <name evidence="8" type="ORF">STYLEM_14708</name>
</gene>
<keyword evidence="5 6" id="KW-0472">Membrane</keyword>
<dbReference type="AlphaFoldDB" id="A0A078AUE1"/>
<feature type="transmembrane region" description="Helical" evidence="6">
    <location>
        <begin position="40"/>
        <end position="62"/>
    </location>
</feature>
<comment type="subcellular location">
    <subcellularLocation>
        <location evidence="1">Membrane</location>
        <topology evidence="1">Multi-pass membrane protein</topology>
    </subcellularLocation>
</comment>
<evidence type="ECO:0000256" key="1">
    <source>
        <dbReference type="ARBA" id="ARBA00004141"/>
    </source>
</evidence>
<dbReference type="GO" id="GO:0016020">
    <property type="term" value="C:membrane"/>
    <property type="evidence" value="ECO:0007669"/>
    <property type="project" value="UniProtKB-SubCell"/>
</dbReference>
<protein>
    <submittedName>
        <fullName evidence="8">Permeases of the major facilitator superfamily</fullName>
    </submittedName>
</protein>
<dbReference type="InterPro" id="IPR011701">
    <property type="entry name" value="MFS"/>
</dbReference>
<feature type="transmembrane region" description="Helical" evidence="6">
    <location>
        <begin position="263"/>
        <end position="286"/>
    </location>
</feature>
<keyword evidence="4 6" id="KW-1133">Transmembrane helix</keyword>
<organism evidence="8 9">
    <name type="scientific">Stylonychia lemnae</name>
    <name type="common">Ciliate</name>
    <dbReference type="NCBI Taxonomy" id="5949"/>
    <lineage>
        <taxon>Eukaryota</taxon>
        <taxon>Sar</taxon>
        <taxon>Alveolata</taxon>
        <taxon>Ciliophora</taxon>
        <taxon>Intramacronucleata</taxon>
        <taxon>Spirotrichea</taxon>
        <taxon>Stichotrichia</taxon>
        <taxon>Sporadotrichida</taxon>
        <taxon>Oxytrichidae</taxon>
        <taxon>Stylonychinae</taxon>
        <taxon>Stylonychia</taxon>
    </lineage>
</organism>
<dbReference type="OrthoDB" id="298065at2759"/>
<feature type="domain" description="Major facilitator superfamily (MFS) profile" evidence="7">
    <location>
        <begin position="37"/>
        <end position="457"/>
    </location>
</feature>
<keyword evidence="3 6" id="KW-0812">Transmembrane</keyword>
<feature type="transmembrane region" description="Helical" evidence="6">
    <location>
        <begin position="356"/>
        <end position="378"/>
    </location>
</feature>
<feature type="transmembrane region" description="Helical" evidence="6">
    <location>
        <begin position="434"/>
        <end position="452"/>
    </location>
</feature>
<feature type="transmembrane region" description="Helical" evidence="6">
    <location>
        <begin position="131"/>
        <end position="158"/>
    </location>
</feature>
<evidence type="ECO:0000256" key="6">
    <source>
        <dbReference type="SAM" id="Phobius"/>
    </source>
</evidence>
<dbReference type="PANTHER" id="PTHR23506:SF26">
    <property type="entry name" value="MFS-TYPE TRANSPORTER SLC18B1"/>
    <property type="match status" value="1"/>
</dbReference>
<dbReference type="GO" id="GO:0022857">
    <property type="term" value="F:transmembrane transporter activity"/>
    <property type="evidence" value="ECO:0007669"/>
    <property type="project" value="InterPro"/>
</dbReference>
<proteinExistence type="predicted"/>
<evidence type="ECO:0000256" key="5">
    <source>
        <dbReference type="ARBA" id="ARBA00023136"/>
    </source>
</evidence>
<feature type="transmembrane region" description="Helical" evidence="6">
    <location>
        <begin position="328"/>
        <end position="350"/>
    </location>
</feature>
<feature type="transmembrane region" description="Helical" evidence="6">
    <location>
        <begin position="298"/>
        <end position="316"/>
    </location>
</feature>
<keyword evidence="2" id="KW-0813">Transport</keyword>
<feature type="transmembrane region" description="Helical" evidence="6">
    <location>
        <begin position="399"/>
        <end position="422"/>
    </location>
</feature>
<dbReference type="Proteomes" id="UP000039865">
    <property type="component" value="Unassembled WGS sequence"/>
</dbReference>
<accession>A0A078AUE1</accession>
<dbReference type="PROSITE" id="PS50850">
    <property type="entry name" value="MFS"/>
    <property type="match status" value="1"/>
</dbReference>
<dbReference type="InParanoid" id="A0A078AUE1"/>
<dbReference type="InterPro" id="IPR020846">
    <property type="entry name" value="MFS_dom"/>
</dbReference>
<sequence>MNGQILEEKQDQLKQSLLQKDKSQNFYQDKSELQKTTLPLMFAVGVSNVLYTNLHSFYPLYIQDNFPQLKATEFGIILATFEIANLVTSLFLGVYIGSFKRKNLIIYSLFVLLAGTLAFVTLTNLQTDDYLLFFWLSILFRVIQGASSSAIQICAYSFATNEMSDDKDRYIGYVEIATGLGDMVGPALGGFVFQSSGFVGTFLAFSAIVFVGAIISIIKIPAMLNKKSTSINLLSNVEETSSINENNDDKSEGSVISDTYPQVLICLLSACFAVIFTLYIDCILALHLHSMYGVQHNLLGIFFLLASITYVIGAPLGSYLSTRMHRRYVVFLAFGCMIIQNTLQGPSYILGLPDSLILVVIGVSMIGFCLSLALVPLLSELIETLEDMDIYEPSQICDMTASIFNSMFNLGNLVAPLIAGVLNDNYGYKFTTDFMLVSTVIYCIIFYFTMIYKQDLKIHSD</sequence>
<evidence type="ECO:0000259" key="7">
    <source>
        <dbReference type="PROSITE" id="PS50850"/>
    </source>
</evidence>
<evidence type="ECO:0000256" key="4">
    <source>
        <dbReference type="ARBA" id="ARBA00022989"/>
    </source>
</evidence>
<dbReference type="PANTHER" id="PTHR23506">
    <property type="entry name" value="GH10249P"/>
    <property type="match status" value="1"/>
</dbReference>
<evidence type="ECO:0000256" key="3">
    <source>
        <dbReference type="ARBA" id="ARBA00022692"/>
    </source>
</evidence>
<evidence type="ECO:0000313" key="8">
    <source>
        <dbReference type="EMBL" id="CDW85626.1"/>
    </source>
</evidence>
<dbReference type="OMA" id="YFFIAIC"/>
<feature type="transmembrane region" description="Helical" evidence="6">
    <location>
        <begin position="74"/>
        <end position="97"/>
    </location>
</feature>
<reference evidence="8 9" key="1">
    <citation type="submission" date="2014-06" db="EMBL/GenBank/DDBJ databases">
        <authorList>
            <person name="Swart Estienne"/>
        </authorList>
    </citation>
    <scope>NUCLEOTIDE SEQUENCE [LARGE SCALE GENOMIC DNA]</scope>
    <source>
        <strain evidence="8 9">130c</strain>
    </source>
</reference>
<evidence type="ECO:0000313" key="9">
    <source>
        <dbReference type="Proteomes" id="UP000039865"/>
    </source>
</evidence>
<keyword evidence="9" id="KW-1185">Reference proteome</keyword>
<dbReference type="SUPFAM" id="SSF103473">
    <property type="entry name" value="MFS general substrate transporter"/>
    <property type="match status" value="1"/>
</dbReference>
<dbReference type="EMBL" id="CCKQ01013911">
    <property type="protein sequence ID" value="CDW85626.1"/>
    <property type="molecule type" value="Genomic_DNA"/>
</dbReference>
<dbReference type="Gene3D" id="1.20.1250.20">
    <property type="entry name" value="MFS general substrate transporter like domains"/>
    <property type="match status" value="2"/>
</dbReference>
<evidence type="ECO:0000256" key="2">
    <source>
        <dbReference type="ARBA" id="ARBA00022448"/>
    </source>
</evidence>
<feature type="transmembrane region" description="Helical" evidence="6">
    <location>
        <begin position="104"/>
        <end position="125"/>
    </location>
</feature>
<name>A0A078AUE1_STYLE</name>
<feature type="transmembrane region" description="Helical" evidence="6">
    <location>
        <begin position="170"/>
        <end position="192"/>
    </location>
</feature>
<dbReference type="InterPro" id="IPR036259">
    <property type="entry name" value="MFS_trans_sf"/>
</dbReference>
<dbReference type="InterPro" id="IPR050930">
    <property type="entry name" value="MFS_Vesicular_Transporter"/>
</dbReference>
<feature type="transmembrane region" description="Helical" evidence="6">
    <location>
        <begin position="198"/>
        <end position="218"/>
    </location>
</feature>
<dbReference type="Pfam" id="PF07690">
    <property type="entry name" value="MFS_1"/>
    <property type="match status" value="1"/>
</dbReference>